<protein>
    <recommendedName>
        <fullName evidence="1">LTD domain-containing protein</fullName>
    </recommendedName>
</protein>
<sequence>GGSDTCDDESACNTGDEGDCTYPDTNYDCDGNCTADVDCLGECGGSAVVDECDVCDGDGSSCSEPLDPAANLFFSEAAEGSSNNKYLEIYNGSGEDVALTNYAFANTSNAPSVPGEYEYFTTLANSTVAAGDVFVICHGSSDDLILAECDQTYTYLSNGDDGFCLIYGSPNADNTGFVGEFEILDCVGDWMADPGSGWDVAGVNDGTKDHTIVRKADVATGNGGDWTSSAGTNADDSEWIVFDQNTWDYLGSHPHDFSTDVLGCMDVEACNYNPDATVDDGTCATVDCAGECGGSAVCEVA</sequence>
<feature type="non-terminal residue" evidence="2">
    <location>
        <position position="1"/>
    </location>
</feature>
<proteinExistence type="predicted"/>
<reference evidence="2" key="1">
    <citation type="submission" date="2018-05" db="EMBL/GenBank/DDBJ databases">
        <authorList>
            <person name="Lanie J.A."/>
            <person name="Ng W.-L."/>
            <person name="Kazmierczak K.M."/>
            <person name="Andrzejewski T.M."/>
            <person name="Davidsen T.M."/>
            <person name="Wayne K.J."/>
            <person name="Tettelin H."/>
            <person name="Glass J.I."/>
            <person name="Rusch D."/>
            <person name="Podicherti R."/>
            <person name="Tsui H.-C.T."/>
            <person name="Winkler M.E."/>
        </authorList>
    </citation>
    <scope>NUCLEOTIDE SEQUENCE</scope>
</reference>
<dbReference type="AlphaFoldDB" id="A0A382TKS5"/>
<dbReference type="Pfam" id="PF00932">
    <property type="entry name" value="LTD"/>
    <property type="match status" value="1"/>
</dbReference>
<dbReference type="EMBL" id="UINC01137180">
    <property type="protein sequence ID" value="SVD22365.1"/>
    <property type="molecule type" value="Genomic_DNA"/>
</dbReference>
<feature type="domain" description="LTD" evidence="1">
    <location>
        <begin position="58"/>
        <end position="246"/>
    </location>
</feature>
<feature type="non-terminal residue" evidence="2">
    <location>
        <position position="301"/>
    </location>
</feature>
<dbReference type="InterPro" id="IPR001322">
    <property type="entry name" value="Lamin_tail_dom"/>
</dbReference>
<dbReference type="PROSITE" id="PS51841">
    <property type="entry name" value="LTD"/>
    <property type="match status" value="1"/>
</dbReference>
<evidence type="ECO:0000313" key="2">
    <source>
        <dbReference type="EMBL" id="SVD22365.1"/>
    </source>
</evidence>
<gene>
    <name evidence="2" type="ORF">METZ01_LOCUS375219</name>
</gene>
<evidence type="ECO:0000259" key="1">
    <source>
        <dbReference type="PROSITE" id="PS51841"/>
    </source>
</evidence>
<accession>A0A382TKS5</accession>
<name>A0A382TKS5_9ZZZZ</name>
<organism evidence="2">
    <name type="scientific">marine metagenome</name>
    <dbReference type="NCBI Taxonomy" id="408172"/>
    <lineage>
        <taxon>unclassified sequences</taxon>
        <taxon>metagenomes</taxon>
        <taxon>ecological metagenomes</taxon>
    </lineage>
</organism>